<evidence type="ECO:0000256" key="5">
    <source>
        <dbReference type="SAM" id="MobiDB-lite"/>
    </source>
</evidence>
<dbReference type="OrthoDB" id="9797653at2"/>
<proteinExistence type="inferred from homology"/>
<dbReference type="Proteomes" id="UP000011666">
    <property type="component" value="Unassembled WGS sequence"/>
</dbReference>
<dbReference type="eggNOG" id="COG1804">
    <property type="taxonomic scope" value="Bacteria"/>
</dbReference>
<dbReference type="Gene3D" id="3.40.50.10540">
    <property type="entry name" value="Crotonobetainyl-coa:carnitine coa-transferase, domain 1"/>
    <property type="match status" value="1"/>
</dbReference>
<dbReference type="InterPro" id="IPR044855">
    <property type="entry name" value="CoA-Trfase_III_dom3_sf"/>
</dbReference>
<comment type="similarity">
    <text evidence="1">Belongs to the CoA-transferase III family.</text>
</comment>
<reference evidence="6 7" key="1">
    <citation type="submission" date="2013-01" db="EMBL/GenBank/DDBJ databases">
        <title>Whole genome shotgun sequence of Gordonia soli NBRC 108243.</title>
        <authorList>
            <person name="Isaki-Nakamura S."/>
            <person name="Hosoyama A."/>
            <person name="Tsuchikane K."/>
            <person name="Ando Y."/>
            <person name="Baba S."/>
            <person name="Ohji S."/>
            <person name="Hamada M."/>
            <person name="Tamura T."/>
            <person name="Yamazoe A."/>
            <person name="Yamazaki S."/>
            <person name="Fujita N."/>
        </authorList>
    </citation>
    <scope>NUCLEOTIDE SEQUENCE [LARGE SCALE GENOMIC DNA]</scope>
    <source>
        <strain evidence="6 7">NBRC 108243</strain>
    </source>
</reference>
<evidence type="ECO:0000313" key="6">
    <source>
        <dbReference type="EMBL" id="GAC67763.1"/>
    </source>
</evidence>
<protein>
    <recommendedName>
        <fullName evidence="4">Alpha-methylacyl-CoA racemase</fullName>
        <ecNumber evidence="3">5.1.99.4</ecNumber>
    </recommendedName>
</protein>
<dbReference type="FunFam" id="3.40.50.10540:FF:000004">
    <property type="entry name" value="Probable alpha-methylacyl-CoA racemase mcr"/>
    <property type="match status" value="1"/>
</dbReference>
<sequence length="374" mass="39958">MTSSNGQAVTPDSGKSGPLKAIRVIEFAGIGPGPHAAMLLADLGADVVRVQRPGSLPSPDRNADALLRGRRVVEANLKDPADRETILGLVAKADVVLEGFRPGVMERLGFGPDDLEKVNAGLVYGRMTGWGQEGPRANLAGHDINYISLTGMLHAIGRSEDRPTPPLNLVGDFGGGSMFLVVGVLAALQERQTSGRGQVIDAAMVDGASVLGQMMWAFRGTGLWSDRRGANLLDTGAPYYEVYETSDGKWMAVGAIEPQFYAELLKGLELTDADLPDQNDVTGWPTLKDTFTRTFATRTRDEWAKVFDGTDACTSPVLDFVEAGEDPHMSARQNLVEIDGVQQAQVAPRFSRTAPGTPTGPAREATDPATVWVD</sequence>
<dbReference type="PANTHER" id="PTHR48228:SF5">
    <property type="entry name" value="ALPHA-METHYLACYL-COA RACEMASE"/>
    <property type="match status" value="1"/>
</dbReference>
<gene>
    <name evidence="6" type="primary">mcr</name>
    <name evidence="6" type="ORF">GS4_11_00310</name>
</gene>
<accession>M0QGS8</accession>
<evidence type="ECO:0000256" key="2">
    <source>
        <dbReference type="ARBA" id="ARBA00023235"/>
    </source>
</evidence>
<organism evidence="6 7">
    <name type="scientific">Gordonia soli NBRC 108243</name>
    <dbReference type="NCBI Taxonomy" id="1223545"/>
    <lineage>
        <taxon>Bacteria</taxon>
        <taxon>Bacillati</taxon>
        <taxon>Actinomycetota</taxon>
        <taxon>Actinomycetes</taxon>
        <taxon>Mycobacteriales</taxon>
        <taxon>Gordoniaceae</taxon>
        <taxon>Gordonia</taxon>
    </lineage>
</organism>
<dbReference type="FunFam" id="3.30.1540.10:FF:000004">
    <property type="entry name" value="Probable alpha-methylacyl-CoA racemase mcr"/>
    <property type="match status" value="1"/>
</dbReference>
<dbReference type="RefSeq" id="WP_007619269.1">
    <property type="nucleotide sequence ID" value="NZ_BANX01000011.1"/>
</dbReference>
<dbReference type="GO" id="GO:0008111">
    <property type="term" value="F:alpha-methylacyl-CoA racemase activity"/>
    <property type="evidence" value="ECO:0007669"/>
    <property type="project" value="UniProtKB-EC"/>
</dbReference>
<dbReference type="AlphaFoldDB" id="M0QGS8"/>
<comment type="caution">
    <text evidence="6">The sequence shown here is derived from an EMBL/GenBank/DDBJ whole genome shotgun (WGS) entry which is preliminary data.</text>
</comment>
<dbReference type="EMBL" id="BANX01000011">
    <property type="protein sequence ID" value="GAC67763.1"/>
    <property type="molecule type" value="Genomic_DNA"/>
</dbReference>
<dbReference type="InterPro" id="IPR003673">
    <property type="entry name" value="CoA-Trfase_fam_III"/>
</dbReference>
<dbReference type="PANTHER" id="PTHR48228">
    <property type="entry name" value="SUCCINYL-COA--D-CITRAMALATE COA-TRANSFERASE"/>
    <property type="match status" value="1"/>
</dbReference>
<dbReference type="Pfam" id="PF02515">
    <property type="entry name" value="CoA_transf_3"/>
    <property type="match status" value="1"/>
</dbReference>
<dbReference type="EC" id="5.1.99.4" evidence="3"/>
<evidence type="ECO:0000256" key="1">
    <source>
        <dbReference type="ARBA" id="ARBA00008383"/>
    </source>
</evidence>
<name>M0QGS8_9ACTN</name>
<dbReference type="STRING" id="1223545.GS4_11_00310"/>
<feature type="region of interest" description="Disordered" evidence="5">
    <location>
        <begin position="350"/>
        <end position="374"/>
    </location>
</feature>
<evidence type="ECO:0000256" key="4">
    <source>
        <dbReference type="ARBA" id="ARBA00074506"/>
    </source>
</evidence>
<dbReference type="SUPFAM" id="SSF89796">
    <property type="entry name" value="CoA-transferase family III (CaiB/BaiF)"/>
    <property type="match status" value="1"/>
</dbReference>
<dbReference type="InterPro" id="IPR023606">
    <property type="entry name" value="CoA-Trfase_III_dom_1_sf"/>
</dbReference>
<dbReference type="InterPro" id="IPR050509">
    <property type="entry name" value="CoA-transferase_III"/>
</dbReference>
<keyword evidence="2" id="KW-0413">Isomerase</keyword>
<dbReference type="Gene3D" id="3.30.1540.10">
    <property type="entry name" value="formyl-coa transferase, domain 3"/>
    <property type="match status" value="1"/>
</dbReference>
<evidence type="ECO:0000313" key="7">
    <source>
        <dbReference type="Proteomes" id="UP000011666"/>
    </source>
</evidence>
<keyword evidence="7" id="KW-1185">Reference proteome</keyword>
<evidence type="ECO:0000256" key="3">
    <source>
        <dbReference type="ARBA" id="ARBA00066407"/>
    </source>
</evidence>